<dbReference type="Proteomes" id="UP000054495">
    <property type="component" value="Unassembled WGS sequence"/>
</dbReference>
<evidence type="ECO:0000313" key="5">
    <source>
        <dbReference type="Proteomes" id="UP000054495"/>
    </source>
</evidence>
<keyword evidence="3" id="KW-0472">Membrane</keyword>
<proteinExistence type="predicted"/>
<evidence type="ECO:0000256" key="1">
    <source>
        <dbReference type="SAM" id="Coils"/>
    </source>
</evidence>
<name>A0A0D6MCS2_9BILA</name>
<keyword evidence="5" id="KW-1185">Reference proteome</keyword>
<feature type="region of interest" description="Disordered" evidence="2">
    <location>
        <begin position="1129"/>
        <end position="1168"/>
    </location>
</feature>
<keyword evidence="3" id="KW-1133">Transmembrane helix</keyword>
<dbReference type="Gene3D" id="1.10.287.70">
    <property type="match status" value="1"/>
</dbReference>
<feature type="region of interest" description="Disordered" evidence="2">
    <location>
        <begin position="608"/>
        <end position="650"/>
    </location>
</feature>
<keyword evidence="3" id="KW-0812">Transmembrane</keyword>
<sequence>MAAHNIAITIEPADGADHHGYDPELGADQRDYDPELGSSRLTLIENFEEEAKPSISASIQKSLRPTLKRTRYYLRVLTAPFRFILAKFKLVFVIACYSVFGAWLFMTLEVFGQDLLDLVKILINACGYGNIACATTAGQVATIFYSMSDEDEEDEESLEEPEPDPPVFAALFGLGDVTPAHPEYMIATFGVVIVGLSLVSVCIDVVREKLELMYMALLKKVLQDYMEAVKNGDPNAATGMMAGFKGKAKFLLPLISKERGAKVMTRFKEDCTAKGIDPPAVLTHLDPNTGMPAFASANKENFSEYIEQAEERKADEEKKELQRLNQLLEQNMMKSGVEQKSVSSMEARKPVCTTESGCQTISPMMDAAKQSREVQTIPITSGQPEKNSLGIQAISTMLSQTVQTSFCESTNTTVQTSMEKIGEEGRCALCGTTKPQVRSRGVQPDVTSIIVVDDATASAVTGEDIPLAHADAVRALFGRDGTVSDVVIGQDIPLTHADVARALSERVVDYLEVLPQSPAGDLPQSPTGEEMRLKGQLRFMKSTGAQTDEPFIPTAVKETTEVSTQSTEVKKQERRSQTKLSSIDSSEIMSLKELQKKARRIQEIMTSPLQSVRSSILSSGSDGTAISHSDRQQESPASNRSNMIPHKVGSTTEEVNVTLSFVNKPVDENGDGVRESVDALDEDDDVFLADNEIEELEQFVVAESTQTNLSVANEDKNQQTMPQDFDIFIDTRCQTSPVLLKDMLFWEALDEDDSQATVPEVQWIVRPTTCSSEAQAVVPTEHTMVQYSFEEGDKTEDVAEEQTSYSDSETQTSELAVHAVEVQTNAMYRTTESVEAQTDTFYAEHRAASVQCEEYLPEHKSSEVQSDVSMFTVDFEDSINLEAKHHVRFNVESSTSMEENQYKTLGTQSDEVETDSVEVQCTPTVSTSQTQHTCSVMTDESVQTEMSMKNKKNQECDASVETKDAFAQKIPDCKEESVQAVKSSTDSIVDAEHNGTNTVMQTGPALWSDFDRTPFSEFYWDVSQQTSPVVMNDSECQFTLDVTSQEVQTTRLNGEDVSDKCCGTKTDMEDNAAQATVKLHDVASGQPDSESWIKVYIAELDEERLSRMVDIGIQTGVLARVQHLYTPEELEESASGSSQSSVRLSIPEESPENTTQKRQLKRRASAMPHISISESSVVDRFRTGHEPLSPLKKTSHKPRRTSADVSTRVSDLRSRFEKSKNTERTPQIRSGTDKPTSVIHWCHVGHRSAGTGNTWLRSAGTIESRFASQQRSSPVLHLMKLKP</sequence>
<feature type="compositionally biased region" description="Polar residues" evidence="2">
    <location>
        <begin position="608"/>
        <end position="627"/>
    </location>
</feature>
<gene>
    <name evidence="4" type="ORF">ANCCEY_01457</name>
</gene>
<accession>A0A0D6MCS2</accession>
<dbReference type="SUPFAM" id="SSF81324">
    <property type="entry name" value="Voltage-gated potassium channels"/>
    <property type="match status" value="1"/>
</dbReference>
<feature type="region of interest" description="Disordered" evidence="2">
    <location>
        <begin position="792"/>
        <end position="812"/>
    </location>
</feature>
<feature type="compositionally biased region" description="Basic and acidic residues" evidence="2">
    <location>
        <begin position="1210"/>
        <end position="1223"/>
    </location>
</feature>
<feature type="transmembrane region" description="Helical" evidence="3">
    <location>
        <begin position="90"/>
        <end position="108"/>
    </location>
</feature>
<protein>
    <recommendedName>
        <fullName evidence="6">Potassium channel domain-containing protein</fullName>
    </recommendedName>
</protein>
<feature type="compositionally biased region" description="Polar residues" evidence="2">
    <location>
        <begin position="801"/>
        <end position="812"/>
    </location>
</feature>
<feature type="compositionally biased region" description="Polar residues" evidence="2">
    <location>
        <begin position="1224"/>
        <end position="1235"/>
    </location>
</feature>
<evidence type="ECO:0000313" key="4">
    <source>
        <dbReference type="EMBL" id="EPB79407.1"/>
    </source>
</evidence>
<evidence type="ECO:0000256" key="2">
    <source>
        <dbReference type="SAM" id="MobiDB-lite"/>
    </source>
</evidence>
<feature type="region of interest" description="Disordered" evidence="2">
    <location>
        <begin position="556"/>
        <end position="584"/>
    </location>
</feature>
<evidence type="ECO:0008006" key="6">
    <source>
        <dbReference type="Google" id="ProtNLM"/>
    </source>
</evidence>
<dbReference type="EMBL" id="KE124794">
    <property type="protein sequence ID" value="EPB79407.1"/>
    <property type="molecule type" value="Genomic_DNA"/>
</dbReference>
<feature type="coiled-coil region" evidence="1">
    <location>
        <begin position="299"/>
        <end position="334"/>
    </location>
</feature>
<feature type="region of interest" description="Disordered" evidence="2">
    <location>
        <begin position="1185"/>
        <end position="1235"/>
    </location>
</feature>
<organism evidence="4 5">
    <name type="scientific">Ancylostoma ceylanicum</name>
    <dbReference type="NCBI Taxonomy" id="53326"/>
    <lineage>
        <taxon>Eukaryota</taxon>
        <taxon>Metazoa</taxon>
        <taxon>Ecdysozoa</taxon>
        <taxon>Nematoda</taxon>
        <taxon>Chromadorea</taxon>
        <taxon>Rhabditida</taxon>
        <taxon>Rhabditina</taxon>
        <taxon>Rhabditomorpha</taxon>
        <taxon>Strongyloidea</taxon>
        <taxon>Ancylostomatidae</taxon>
        <taxon>Ancylostomatinae</taxon>
        <taxon>Ancylostoma</taxon>
    </lineage>
</organism>
<evidence type="ECO:0000256" key="3">
    <source>
        <dbReference type="SAM" id="Phobius"/>
    </source>
</evidence>
<keyword evidence="1" id="KW-0175">Coiled coil</keyword>
<reference evidence="4 5" key="1">
    <citation type="submission" date="2013-05" db="EMBL/GenBank/DDBJ databases">
        <title>Draft genome of the parasitic nematode Anyclostoma ceylanicum.</title>
        <authorList>
            <person name="Mitreva M."/>
        </authorList>
    </citation>
    <scope>NUCLEOTIDE SEQUENCE [LARGE SCALE GENOMIC DNA]</scope>
</reference>